<comment type="caution">
    <text evidence="7">The sequence shown here is derived from an EMBL/GenBank/DDBJ whole genome shotgun (WGS) entry which is preliminary data.</text>
</comment>
<dbReference type="Gene3D" id="3.30.420.150">
    <property type="entry name" value="Exopolyphosphatase. Domain 2"/>
    <property type="match status" value="1"/>
</dbReference>
<dbReference type="GO" id="GO:0016787">
    <property type="term" value="F:hydrolase activity"/>
    <property type="evidence" value="ECO:0007669"/>
    <property type="project" value="UniProtKB-KW"/>
</dbReference>
<evidence type="ECO:0000256" key="4">
    <source>
        <dbReference type="PIRSR" id="PIRSR600407-2"/>
    </source>
</evidence>
<dbReference type="AlphaFoldDB" id="A0ABD2ZY69"/>
<dbReference type="PANTHER" id="PTHR11782:SF87">
    <property type="entry name" value="APYRASE"/>
    <property type="match status" value="1"/>
</dbReference>
<evidence type="ECO:0000313" key="8">
    <source>
        <dbReference type="Proteomes" id="UP001630127"/>
    </source>
</evidence>
<gene>
    <name evidence="7" type="ORF">ACH5RR_016019</name>
</gene>
<keyword evidence="2 5" id="KW-0378">Hydrolase</keyword>
<sequence>MARKQKKPFIPLFLISFIFVLLQSHSVSNAADEETFQALNRKFSLNGILVSQESEKYAVIFDAGSTGSRVHVFRFDKNMDLLRIGNDFEFFNSTKPGLSAYADDPKAAALSLKPLLVQGQAVVPEDLRPHTPIKLGATAGLRMLKNGAADRILEAVRDLFNNESSLEYEAEWVSILDGSQEGSYMWIAMNYMLGKIGKPYSQTIATLDLGGGSVQMTYAISEENAAKAPIPNEGEAYVHEKYLLGKKYYLYAHSYLYYGQLAARAEIFKVTRNSSNPCILDGYDGFYTYGGVVYKASPPRSGSSFKKCREVTLKALKVKAPCNYDKCTFNGTWSGGGGAGQKNVYAASFFFDIAKESGIISADKDVYSGRARPIDYRDAASVACKTKYEDVKSVFPNIYDEDLPYLCMDLVYEYSLLVDGLGLDPYKKITLVNKINYKNTLMGAAWPLGSAIEAVSSLTNWRMFQ</sequence>
<feature type="signal peptide" evidence="6">
    <location>
        <begin position="1"/>
        <end position="30"/>
    </location>
</feature>
<dbReference type="FunFam" id="3.30.420.150:FF:000008">
    <property type="entry name" value="Apyrase 1"/>
    <property type="match status" value="1"/>
</dbReference>
<dbReference type="PANTHER" id="PTHR11782">
    <property type="entry name" value="ADENOSINE/GUANOSINE DIPHOSPHATASE"/>
    <property type="match status" value="1"/>
</dbReference>
<keyword evidence="6" id="KW-0732">Signal</keyword>
<organism evidence="7 8">
    <name type="scientific">Cinchona calisaya</name>
    <dbReference type="NCBI Taxonomy" id="153742"/>
    <lineage>
        <taxon>Eukaryota</taxon>
        <taxon>Viridiplantae</taxon>
        <taxon>Streptophyta</taxon>
        <taxon>Embryophyta</taxon>
        <taxon>Tracheophyta</taxon>
        <taxon>Spermatophyta</taxon>
        <taxon>Magnoliopsida</taxon>
        <taxon>eudicotyledons</taxon>
        <taxon>Gunneridae</taxon>
        <taxon>Pentapetalae</taxon>
        <taxon>asterids</taxon>
        <taxon>lamiids</taxon>
        <taxon>Gentianales</taxon>
        <taxon>Rubiaceae</taxon>
        <taxon>Cinchonoideae</taxon>
        <taxon>Cinchoneae</taxon>
        <taxon>Cinchona</taxon>
    </lineage>
</organism>
<evidence type="ECO:0000256" key="5">
    <source>
        <dbReference type="RuleBase" id="RU003833"/>
    </source>
</evidence>
<reference evidence="7 8" key="1">
    <citation type="submission" date="2024-11" db="EMBL/GenBank/DDBJ databases">
        <title>A near-complete genome assembly of Cinchona calisaya.</title>
        <authorList>
            <person name="Lian D.C."/>
            <person name="Zhao X.W."/>
            <person name="Wei L."/>
        </authorList>
    </citation>
    <scope>NUCLEOTIDE SEQUENCE [LARGE SCALE GENOMIC DNA]</scope>
    <source>
        <tissue evidence="7">Nenye</tissue>
    </source>
</reference>
<dbReference type="Pfam" id="PF01150">
    <property type="entry name" value="GDA1_CD39"/>
    <property type="match status" value="1"/>
</dbReference>
<evidence type="ECO:0000256" key="2">
    <source>
        <dbReference type="ARBA" id="ARBA00022801"/>
    </source>
</evidence>
<dbReference type="PROSITE" id="PS01238">
    <property type="entry name" value="GDA1_CD39_NTPASE"/>
    <property type="match status" value="1"/>
</dbReference>
<dbReference type="InterPro" id="IPR000407">
    <property type="entry name" value="GDA1_CD39_NTPase"/>
</dbReference>
<evidence type="ECO:0008006" key="9">
    <source>
        <dbReference type="Google" id="ProtNLM"/>
    </source>
</evidence>
<proteinExistence type="inferred from homology"/>
<keyword evidence="4" id="KW-0067">ATP-binding</keyword>
<accession>A0ABD2ZY69</accession>
<keyword evidence="8" id="KW-1185">Reference proteome</keyword>
<feature type="binding site" evidence="4">
    <location>
        <begin position="211"/>
        <end position="215"/>
    </location>
    <ligand>
        <name>ATP</name>
        <dbReference type="ChEBI" id="CHEBI:30616"/>
    </ligand>
</feature>
<evidence type="ECO:0000256" key="3">
    <source>
        <dbReference type="PIRSR" id="PIRSR600407-1"/>
    </source>
</evidence>
<protein>
    <recommendedName>
        <fullName evidence="9">Apyrase</fullName>
    </recommendedName>
</protein>
<name>A0ABD2ZY69_9GENT</name>
<feature type="active site" description="Proton acceptor" evidence="3">
    <location>
        <position position="181"/>
    </location>
</feature>
<dbReference type="Proteomes" id="UP001630127">
    <property type="component" value="Unassembled WGS sequence"/>
</dbReference>
<dbReference type="EMBL" id="JBJUIK010000007">
    <property type="protein sequence ID" value="KAL3523185.1"/>
    <property type="molecule type" value="Genomic_DNA"/>
</dbReference>
<comment type="similarity">
    <text evidence="1 5">Belongs to the GDA1/CD39 NTPase family.</text>
</comment>
<evidence type="ECO:0000313" key="7">
    <source>
        <dbReference type="EMBL" id="KAL3523185.1"/>
    </source>
</evidence>
<evidence type="ECO:0000256" key="1">
    <source>
        <dbReference type="ARBA" id="ARBA00009283"/>
    </source>
</evidence>
<keyword evidence="4" id="KW-0547">Nucleotide-binding</keyword>
<evidence type="ECO:0000256" key="6">
    <source>
        <dbReference type="SAM" id="SignalP"/>
    </source>
</evidence>
<dbReference type="Gene3D" id="3.30.420.40">
    <property type="match status" value="1"/>
</dbReference>
<feature type="chain" id="PRO_5044857564" description="Apyrase" evidence="6">
    <location>
        <begin position="31"/>
        <end position="465"/>
    </location>
</feature>